<sequence length="162" mass="17593">MSDRQAAYDASGKIFAFYHRVDSPANPAENVIDLTDSEWQICLANPGYLVKDGKLIPPVLTHDELLTTAKKVKQAELSAACAEAITNGFASTSLGSLHNYPAKDIDQQNLTTSVLDSILHASDSDWTTPFWCADDTGNWAFRPHTAAQIQQVGKDAKAPFSP</sequence>
<comment type="caution">
    <text evidence="2">The sequence shown here is derived from an EMBL/GenBank/DDBJ whole genome shotgun (WGS) entry which is preliminary data.</text>
</comment>
<name>A0ABR5HLS6_9BURK</name>
<dbReference type="Proteomes" id="UP000242951">
    <property type="component" value="Unassembled WGS sequence"/>
</dbReference>
<dbReference type="Pfam" id="PF14301">
    <property type="entry name" value="DUF4376"/>
    <property type="match status" value="1"/>
</dbReference>
<proteinExistence type="predicted"/>
<protein>
    <recommendedName>
        <fullName evidence="1">DUF4376 domain-containing protein</fullName>
    </recommendedName>
</protein>
<evidence type="ECO:0000259" key="1">
    <source>
        <dbReference type="Pfam" id="PF14301"/>
    </source>
</evidence>
<evidence type="ECO:0000313" key="3">
    <source>
        <dbReference type="Proteomes" id="UP000242951"/>
    </source>
</evidence>
<dbReference type="EMBL" id="LELG01000105">
    <property type="protein sequence ID" value="KMQ80338.1"/>
    <property type="molecule type" value="Genomic_DNA"/>
</dbReference>
<dbReference type="InterPro" id="IPR025484">
    <property type="entry name" value="DUF4376"/>
</dbReference>
<feature type="domain" description="DUF4376" evidence="1">
    <location>
        <begin position="69"/>
        <end position="157"/>
    </location>
</feature>
<accession>A0ABR5HLS6</accession>
<gene>
    <name evidence="2" type="ORF">BPMI_02398c</name>
</gene>
<organism evidence="2 3">
    <name type="scientific">Candidatus Burkholderia pumila</name>
    <dbReference type="NCBI Taxonomy" id="1090375"/>
    <lineage>
        <taxon>Bacteria</taxon>
        <taxon>Pseudomonadati</taxon>
        <taxon>Pseudomonadota</taxon>
        <taxon>Betaproteobacteria</taxon>
        <taxon>Burkholderiales</taxon>
        <taxon>Burkholderiaceae</taxon>
        <taxon>Burkholderia</taxon>
    </lineage>
</organism>
<evidence type="ECO:0000313" key="2">
    <source>
        <dbReference type="EMBL" id="KMQ80338.1"/>
    </source>
</evidence>
<keyword evidence="3" id="KW-1185">Reference proteome</keyword>
<reference evidence="2 3" key="1">
    <citation type="submission" date="2015-06" db="EMBL/GenBank/DDBJ databases">
        <title>Comparative genomics of Burkholderia leaf nodule symbionts.</title>
        <authorList>
            <person name="Carlier A."/>
            <person name="Eberl L."/>
            <person name="Pinto-Carbo M."/>
        </authorList>
    </citation>
    <scope>NUCLEOTIDE SEQUENCE [LARGE SCALE GENOMIC DNA]</scope>
    <source>
        <strain evidence="2 3">UZHbot3</strain>
    </source>
</reference>